<dbReference type="SUPFAM" id="SSF51338">
    <property type="entry name" value="Composite domain of metallo-dependent hydrolases"/>
    <property type="match status" value="1"/>
</dbReference>
<evidence type="ECO:0000313" key="2">
    <source>
        <dbReference type="Proteomes" id="UP001156601"/>
    </source>
</evidence>
<dbReference type="Gene3D" id="2.30.40.10">
    <property type="entry name" value="Urease, subunit C, domain 1"/>
    <property type="match status" value="1"/>
</dbReference>
<reference evidence="1" key="1">
    <citation type="journal article" date="2014" name="Int. J. Syst. Evol. Microbiol.">
        <title>Complete genome sequence of Corynebacterium casei LMG S-19264T (=DSM 44701T), isolated from a smear-ripened cheese.</title>
        <authorList>
            <consortium name="US DOE Joint Genome Institute (JGI-PGF)"/>
            <person name="Walter F."/>
            <person name="Albersmeier A."/>
            <person name="Kalinowski J."/>
            <person name="Ruckert C."/>
        </authorList>
    </citation>
    <scope>NUCLEOTIDE SEQUENCE</scope>
    <source>
        <strain evidence="1">NBRC 110023</strain>
    </source>
</reference>
<protein>
    <submittedName>
        <fullName evidence="1">Uncharacterized protein</fullName>
    </submittedName>
</protein>
<accession>A0AA37WI83</accession>
<dbReference type="Proteomes" id="UP001156601">
    <property type="component" value="Unassembled WGS sequence"/>
</dbReference>
<evidence type="ECO:0000313" key="1">
    <source>
        <dbReference type="EMBL" id="GLR71971.1"/>
    </source>
</evidence>
<dbReference type="PROSITE" id="PS51257">
    <property type="entry name" value="PROKAR_LIPOPROTEIN"/>
    <property type="match status" value="1"/>
</dbReference>
<dbReference type="AlphaFoldDB" id="A0AA37WI83"/>
<gene>
    <name evidence="1" type="ORF">GCM10007852_28790</name>
</gene>
<organism evidence="1 2">
    <name type="scientific">Agaribacter marinus</name>
    <dbReference type="NCBI Taxonomy" id="1431249"/>
    <lineage>
        <taxon>Bacteria</taxon>
        <taxon>Pseudomonadati</taxon>
        <taxon>Pseudomonadota</taxon>
        <taxon>Gammaproteobacteria</taxon>
        <taxon>Alteromonadales</taxon>
        <taxon>Alteromonadaceae</taxon>
        <taxon>Agaribacter</taxon>
    </lineage>
</organism>
<dbReference type="RefSeq" id="WP_284218305.1">
    <property type="nucleotide sequence ID" value="NZ_BSOT01000006.1"/>
</dbReference>
<proteinExistence type="predicted"/>
<dbReference type="EMBL" id="BSOT01000006">
    <property type="protein sequence ID" value="GLR71971.1"/>
    <property type="molecule type" value="Genomic_DNA"/>
</dbReference>
<reference evidence="1" key="2">
    <citation type="submission" date="2023-01" db="EMBL/GenBank/DDBJ databases">
        <title>Draft genome sequence of Agaribacter marinus strain NBRC 110023.</title>
        <authorList>
            <person name="Sun Q."/>
            <person name="Mori K."/>
        </authorList>
    </citation>
    <scope>NUCLEOTIDE SEQUENCE</scope>
    <source>
        <strain evidence="1">NBRC 110023</strain>
    </source>
</reference>
<keyword evidence="2" id="KW-1185">Reference proteome</keyword>
<name>A0AA37WI83_9ALTE</name>
<sequence>MINNSKFSLILLLTLLAALIGVSSCSQLKRPPVPPIIPHYVISNVNVIDVINERVDAAQYVEVIDGKITNISAIPINAEGLEHIDGSGKYLLPGLWDNHSTLLKFSPSLDYPLYVANGVTSIRSNLSCPNEEKASLYACMHVCKTKHLGNRK</sequence>
<dbReference type="InterPro" id="IPR011059">
    <property type="entry name" value="Metal-dep_hydrolase_composite"/>
</dbReference>
<dbReference type="GO" id="GO:0016810">
    <property type="term" value="F:hydrolase activity, acting on carbon-nitrogen (but not peptide) bonds"/>
    <property type="evidence" value="ECO:0007669"/>
    <property type="project" value="InterPro"/>
</dbReference>
<comment type="caution">
    <text evidence="1">The sequence shown here is derived from an EMBL/GenBank/DDBJ whole genome shotgun (WGS) entry which is preliminary data.</text>
</comment>